<gene>
    <name evidence="1" type="ORF">RFM52_17415</name>
</gene>
<comment type="caution">
    <text evidence="1">The sequence shown here is derived from an EMBL/GenBank/DDBJ whole genome shotgun (WGS) entry which is preliminary data.</text>
</comment>
<evidence type="ECO:0000313" key="2">
    <source>
        <dbReference type="Proteomes" id="UP001280156"/>
    </source>
</evidence>
<accession>A0ABU4YJ65</accession>
<dbReference type="Proteomes" id="UP001280156">
    <property type="component" value="Unassembled WGS sequence"/>
</dbReference>
<name>A0ABU4YJ65_9HYPH</name>
<dbReference type="EMBL" id="JAVIIV010000010">
    <property type="protein sequence ID" value="MDX8486989.1"/>
    <property type="molecule type" value="Genomic_DNA"/>
</dbReference>
<proteinExistence type="predicted"/>
<evidence type="ECO:0000313" key="1">
    <source>
        <dbReference type="EMBL" id="MDX8486989.1"/>
    </source>
</evidence>
<reference evidence="1 2" key="1">
    <citation type="submission" date="2023-08" db="EMBL/GenBank/DDBJ databases">
        <title>Implementing the SeqCode for naming new Mesorhizobium species isolated from Vachellia karroo root nodules.</title>
        <authorList>
            <person name="Van Lill M."/>
        </authorList>
    </citation>
    <scope>NUCLEOTIDE SEQUENCE [LARGE SCALE GENOMIC DNA]</scope>
    <source>
        <strain evidence="1 2">VK2B</strain>
    </source>
</reference>
<sequence>MTIVAELLTKLDDTMRTVKGHLAEMDTERLNALVRLLAPRPSVGSAEMVLTILALREIEARNQARK</sequence>
<organism evidence="1 2">
    <name type="scientific">Mesorhizobium humile</name>
    <dbReference type="NCBI Taxonomy" id="3072313"/>
    <lineage>
        <taxon>Bacteria</taxon>
        <taxon>Pseudomonadati</taxon>
        <taxon>Pseudomonadota</taxon>
        <taxon>Alphaproteobacteria</taxon>
        <taxon>Hyphomicrobiales</taxon>
        <taxon>Phyllobacteriaceae</taxon>
        <taxon>Mesorhizobium</taxon>
    </lineage>
</organism>
<keyword evidence="2" id="KW-1185">Reference proteome</keyword>
<dbReference type="RefSeq" id="WP_320296552.1">
    <property type="nucleotide sequence ID" value="NZ_JAVIIU010000007.1"/>
</dbReference>
<protein>
    <submittedName>
        <fullName evidence="1">Uncharacterized protein</fullName>
    </submittedName>
</protein>